<protein>
    <submittedName>
        <fullName evidence="1">Uncharacterized protein</fullName>
    </submittedName>
</protein>
<dbReference type="RefSeq" id="XP_001012003.2">
    <property type="nucleotide sequence ID" value="XM_001012003.2"/>
</dbReference>
<proteinExistence type="predicted"/>
<dbReference type="GeneID" id="7829648"/>
<accession>Q233S1</accession>
<organism evidence="1 2">
    <name type="scientific">Tetrahymena thermophila (strain SB210)</name>
    <dbReference type="NCBI Taxonomy" id="312017"/>
    <lineage>
        <taxon>Eukaryota</taxon>
        <taxon>Sar</taxon>
        <taxon>Alveolata</taxon>
        <taxon>Ciliophora</taxon>
        <taxon>Intramacronucleata</taxon>
        <taxon>Oligohymenophorea</taxon>
        <taxon>Hymenostomatida</taxon>
        <taxon>Tetrahymenina</taxon>
        <taxon>Tetrahymenidae</taxon>
        <taxon>Tetrahymena</taxon>
    </lineage>
</organism>
<name>Q233S1_TETTS</name>
<evidence type="ECO:0000313" key="2">
    <source>
        <dbReference type="Proteomes" id="UP000009168"/>
    </source>
</evidence>
<dbReference type="EMBL" id="GG662769">
    <property type="protein sequence ID" value="EAR91758.2"/>
    <property type="molecule type" value="Genomic_DNA"/>
</dbReference>
<dbReference type="KEGG" id="tet:TTHERM_00808020"/>
<gene>
    <name evidence="1" type="ORF">TTHERM_00808020</name>
</gene>
<dbReference type="HOGENOM" id="CLU_2595135_0_0_1"/>
<dbReference type="Proteomes" id="UP000009168">
    <property type="component" value="Unassembled WGS sequence"/>
</dbReference>
<keyword evidence="2" id="KW-1185">Reference proteome</keyword>
<evidence type="ECO:0000313" key="1">
    <source>
        <dbReference type="EMBL" id="EAR91758.2"/>
    </source>
</evidence>
<dbReference type="AlphaFoldDB" id="Q233S1"/>
<reference evidence="2" key="1">
    <citation type="journal article" date="2006" name="PLoS Biol.">
        <title>Macronuclear genome sequence of the ciliate Tetrahymena thermophila, a model eukaryote.</title>
        <authorList>
            <person name="Eisen J.A."/>
            <person name="Coyne R.S."/>
            <person name="Wu M."/>
            <person name="Wu D."/>
            <person name="Thiagarajan M."/>
            <person name="Wortman J.R."/>
            <person name="Badger J.H."/>
            <person name="Ren Q."/>
            <person name="Amedeo P."/>
            <person name="Jones K.M."/>
            <person name="Tallon L.J."/>
            <person name="Delcher A.L."/>
            <person name="Salzberg S.L."/>
            <person name="Silva J.C."/>
            <person name="Haas B.J."/>
            <person name="Majoros W.H."/>
            <person name="Farzad M."/>
            <person name="Carlton J.M."/>
            <person name="Smith R.K. Jr."/>
            <person name="Garg J."/>
            <person name="Pearlman R.E."/>
            <person name="Karrer K.M."/>
            <person name="Sun L."/>
            <person name="Manning G."/>
            <person name="Elde N.C."/>
            <person name="Turkewitz A.P."/>
            <person name="Asai D.J."/>
            <person name="Wilkes D.E."/>
            <person name="Wang Y."/>
            <person name="Cai H."/>
            <person name="Collins K."/>
            <person name="Stewart B.A."/>
            <person name="Lee S.R."/>
            <person name="Wilamowska K."/>
            <person name="Weinberg Z."/>
            <person name="Ruzzo W.L."/>
            <person name="Wloga D."/>
            <person name="Gaertig J."/>
            <person name="Frankel J."/>
            <person name="Tsao C.-C."/>
            <person name="Gorovsky M.A."/>
            <person name="Keeling P.J."/>
            <person name="Waller R.F."/>
            <person name="Patron N.J."/>
            <person name="Cherry J.M."/>
            <person name="Stover N.A."/>
            <person name="Krieger C.J."/>
            <person name="del Toro C."/>
            <person name="Ryder H.F."/>
            <person name="Williamson S.C."/>
            <person name="Barbeau R.A."/>
            <person name="Hamilton E.P."/>
            <person name="Orias E."/>
        </authorList>
    </citation>
    <scope>NUCLEOTIDE SEQUENCE [LARGE SCALE GENOMIC DNA]</scope>
    <source>
        <strain evidence="2">SB210</strain>
    </source>
</reference>
<sequence length="107" mass="12363">MQAKGKPIYQQSIFHRKFRKYSRVVIDMSIKIEKHITESSKICFNIAFICAERKQIRQDPLFLQINLLLAFIHSCLSDGNLKGLLINAANQINCQAASQQQEINRSR</sequence>
<dbReference type="InParanoid" id="Q233S1"/>